<dbReference type="InterPro" id="IPR029016">
    <property type="entry name" value="GAF-like_dom_sf"/>
</dbReference>
<dbReference type="Pfam" id="PF01590">
    <property type="entry name" value="GAF"/>
    <property type="match status" value="1"/>
</dbReference>
<evidence type="ECO:0000313" key="3">
    <source>
        <dbReference type="Proteomes" id="UP000574769"/>
    </source>
</evidence>
<dbReference type="Proteomes" id="UP000574769">
    <property type="component" value="Unassembled WGS sequence"/>
</dbReference>
<dbReference type="RefSeq" id="WP_184110890.1">
    <property type="nucleotide sequence ID" value="NZ_JACHNY010000001.1"/>
</dbReference>
<dbReference type="AlphaFoldDB" id="A0A7W7EW64"/>
<feature type="domain" description="GAF" evidence="1">
    <location>
        <begin position="22"/>
        <end position="149"/>
    </location>
</feature>
<dbReference type="SUPFAM" id="SSF55781">
    <property type="entry name" value="GAF domain-like"/>
    <property type="match status" value="1"/>
</dbReference>
<organism evidence="2 3">
    <name type="scientific">Sphingomonas abaci</name>
    <dbReference type="NCBI Taxonomy" id="237611"/>
    <lineage>
        <taxon>Bacteria</taxon>
        <taxon>Pseudomonadati</taxon>
        <taxon>Pseudomonadota</taxon>
        <taxon>Alphaproteobacteria</taxon>
        <taxon>Sphingomonadales</taxon>
        <taxon>Sphingomonadaceae</taxon>
        <taxon>Sphingomonas</taxon>
    </lineage>
</organism>
<protein>
    <submittedName>
        <fullName evidence="2">GAF domain-containing protein</fullName>
    </submittedName>
</protein>
<evidence type="ECO:0000259" key="1">
    <source>
        <dbReference type="Pfam" id="PF01590"/>
    </source>
</evidence>
<sequence length="166" mass="17922">MTSERRRLAALRGYAILDSTAEPAFDELIARVAATFDMPCAMLSFLDAHRQWHKARVGVAEAEIPRAFSLCTHSILSDTVTVLPDAAADARFVDHPMVAGECGIRFYAAAPVRTAEGAAIGTVCVFDHQPHPPLSGQGQLQLASFAQEALDLLDRRLARLALRPAA</sequence>
<dbReference type="Gene3D" id="3.30.450.40">
    <property type="match status" value="1"/>
</dbReference>
<accession>A0A7W7EW64</accession>
<dbReference type="PANTHER" id="PTHR43102:SF2">
    <property type="entry name" value="GAF DOMAIN-CONTAINING PROTEIN"/>
    <property type="match status" value="1"/>
</dbReference>
<dbReference type="InterPro" id="IPR003018">
    <property type="entry name" value="GAF"/>
</dbReference>
<gene>
    <name evidence="2" type="ORF">GGQ96_000324</name>
</gene>
<reference evidence="2 3" key="1">
    <citation type="submission" date="2020-08" db="EMBL/GenBank/DDBJ databases">
        <title>Genomic Encyclopedia of Type Strains, Phase IV (KMG-IV): sequencing the most valuable type-strain genomes for metagenomic binning, comparative biology and taxonomic classification.</title>
        <authorList>
            <person name="Goeker M."/>
        </authorList>
    </citation>
    <scope>NUCLEOTIDE SEQUENCE [LARGE SCALE GENOMIC DNA]</scope>
    <source>
        <strain evidence="2 3">DSM 15867</strain>
    </source>
</reference>
<comment type="caution">
    <text evidence="2">The sequence shown here is derived from an EMBL/GenBank/DDBJ whole genome shotgun (WGS) entry which is preliminary data.</text>
</comment>
<dbReference type="PANTHER" id="PTHR43102">
    <property type="entry name" value="SLR1143 PROTEIN"/>
    <property type="match status" value="1"/>
</dbReference>
<evidence type="ECO:0000313" key="2">
    <source>
        <dbReference type="EMBL" id="MBB4616218.1"/>
    </source>
</evidence>
<proteinExistence type="predicted"/>
<dbReference type="EMBL" id="JACHNY010000001">
    <property type="protein sequence ID" value="MBB4616218.1"/>
    <property type="molecule type" value="Genomic_DNA"/>
</dbReference>
<name>A0A7W7EW64_9SPHN</name>
<keyword evidence="3" id="KW-1185">Reference proteome</keyword>